<protein>
    <submittedName>
        <fullName evidence="2">Uncharacterized protein</fullName>
    </submittedName>
</protein>
<reference evidence="2 3" key="1">
    <citation type="submission" date="2020-01" db="EMBL/GenBank/DDBJ databases">
        <title>Identification and distribution of gene clusters putatively required for synthesis of sphingolipid metabolism inhibitors in phylogenetically diverse species of the filamentous fungus Fusarium.</title>
        <authorList>
            <person name="Kim H.-S."/>
            <person name="Busman M."/>
            <person name="Brown D.W."/>
            <person name="Divon H."/>
            <person name="Uhlig S."/>
            <person name="Proctor R.H."/>
        </authorList>
    </citation>
    <scope>NUCLEOTIDE SEQUENCE [LARGE SCALE GENOMIC DNA]</scope>
    <source>
        <strain evidence="2 3">NRRL 20459</strain>
    </source>
</reference>
<proteinExistence type="predicted"/>
<evidence type="ECO:0000256" key="1">
    <source>
        <dbReference type="SAM" id="SignalP"/>
    </source>
</evidence>
<sequence length="146" mass="15397">MRYSIYSIIQLLLLSNVVTASPSRLRARDDMCYFEDASSPVGAGNANCAGSNGKPHEDKLQCPSAPGTEERICGRDDVNPEVRDNCKAIDGTASYCTTGGELPNGGHHFCYCVNGNFCCTQGAEVPGGDSPVDYYKGAGCNCGAEV</sequence>
<gene>
    <name evidence="2" type="ORF">FALBO_14131</name>
</gene>
<keyword evidence="3" id="KW-1185">Reference proteome</keyword>
<feature type="chain" id="PRO_5034995304" evidence="1">
    <location>
        <begin position="21"/>
        <end position="146"/>
    </location>
</feature>
<dbReference type="EMBL" id="JAADYS010002252">
    <property type="protein sequence ID" value="KAF4459110.1"/>
    <property type="molecule type" value="Genomic_DNA"/>
</dbReference>
<dbReference type="Proteomes" id="UP000554235">
    <property type="component" value="Unassembled WGS sequence"/>
</dbReference>
<dbReference type="AlphaFoldDB" id="A0A8H4KZU0"/>
<evidence type="ECO:0000313" key="3">
    <source>
        <dbReference type="Proteomes" id="UP000554235"/>
    </source>
</evidence>
<keyword evidence="1" id="KW-0732">Signal</keyword>
<feature type="signal peptide" evidence="1">
    <location>
        <begin position="1"/>
        <end position="20"/>
    </location>
</feature>
<evidence type="ECO:0000313" key="2">
    <source>
        <dbReference type="EMBL" id="KAF4459110.1"/>
    </source>
</evidence>
<accession>A0A8H4KZU0</accession>
<organism evidence="2 3">
    <name type="scientific">Fusarium albosuccineum</name>
    <dbReference type="NCBI Taxonomy" id="1237068"/>
    <lineage>
        <taxon>Eukaryota</taxon>
        <taxon>Fungi</taxon>
        <taxon>Dikarya</taxon>
        <taxon>Ascomycota</taxon>
        <taxon>Pezizomycotina</taxon>
        <taxon>Sordariomycetes</taxon>
        <taxon>Hypocreomycetidae</taxon>
        <taxon>Hypocreales</taxon>
        <taxon>Nectriaceae</taxon>
        <taxon>Fusarium</taxon>
        <taxon>Fusarium decemcellulare species complex</taxon>
    </lineage>
</organism>
<comment type="caution">
    <text evidence="2">The sequence shown here is derived from an EMBL/GenBank/DDBJ whole genome shotgun (WGS) entry which is preliminary data.</text>
</comment>
<dbReference type="OrthoDB" id="5338121at2759"/>
<name>A0A8H4KZU0_9HYPO</name>